<comment type="caution">
    <text evidence="1">The sequence shown here is derived from an EMBL/GenBank/DDBJ whole genome shotgun (WGS) entry which is preliminary data.</text>
</comment>
<accession>A0A246JRM1</accession>
<dbReference type="Proteomes" id="UP000197361">
    <property type="component" value="Unassembled WGS sequence"/>
</dbReference>
<evidence type="ECO:0000313" key="2">
    <source>
        <dbReference type="Proteomes" id="UP000197361"/>
    </source>
</evidence>
<keyword evidence="2" id="KW-1185">Reference proteome</keyword>
<dbReference type="EMBL" id="NISK01000003">
    <property type="protein sequence ID" value="OWQ95628.1"/>
    <property type="molecule type" value="Genomic_DNA"/>
</dbReference>
<sequence length="721" mass="78860">MAFKSTHRHDALSERLRRMAGKNQHYIPQAVLQSFAIPDSRTAQVHVFRREKHFRSSIANVAAEDYFYSVPSSDGTETLDDIMTRHENGPFNRDLKSLLGATPGAIHPDAPAEVLAHLIVRGDHLRGVFRASAPILAEFVDDLLGSSEQIARMMGASGPAPSDLFRERLAKAVDERHPLSQLGLPRPVIEAIAYMMLRENAETGFEEAAEALTAAIDDFRERAGAIAKDAQVKALSGAMIPEGRIEILRQLDWRIVDIDQSTFVLPDFISLAFDKAGRSGTIFSFDAESLIAVLMPLTPSRMLIGGECPASIALADFNVLAASHCLNFFVSAYTDNELQDLRTRIGTEALDPIHQGLAEAASEFRAEIEAGENSDVPQDAGEWRHRQGPDIQFSTDYLDSEAVVALTPILGQLTGYARQRFNTDALIRIVAPADYAHRLATIDRGELDDGEPIRPATDGWSAAYNVPVEENGRQGIVMVLHPDAVAMLLAPDDTLFAAAASILISQFARFGTDHVIGTVFAKGVDAITGGVNRFILPHALRIWKSYMVADGHCRFASDMRDHYRNIFLGALDALPARLVDARRGYWMSENDVDGLLPAAILPTIELLESAACAAASFKSEAGDANIAPFWQALDAIGLAKWFALFRADLKALWEPGTSYPEPAAFNVLVTHVQRILLTGAIFPWDDGSPFGRIEVPFWSDLAWLTEQATMAAEEPESTPAP</sequence>
<evidence type="ECO:0008006" key="3">
    <source>
        <dbReference type="Google" id="ProtNLM"/>
    </source>
</evidence>
<evidence type="ECO:0000313" key="1">
    <source>
        <dbReference type="EMBL" id="OWQ95628.1"/>
    </source>
</evidence>
<protein>
    <recommendedName>
        <fullName evidence="3">DUF4238 domain-containing protein</fullName>
    </recommendedName>
</protein>
<gene>
    <name evidence="1" type="ORF">CDQ92_12595</name>
</gene>
<dbReference type="Pfam" id="PF14022">
    <property type="entry name" value="DUF4238"/>
    <property type="match status" value="1"/>
</dbReference>
<proteinExistence type="predicted"/>
<dbReference type="InterPro" id="IPR025332">
    <property type="entry name" value="DUF4238"/>
</dbReference>
<dbReference type="AlphaFoldDB" id="A0A246JRM1"/>
<name>A0A246JRM1_9SPHN</name>
<reference evidence="1 2" key="1">
    <citation type="journal article" date="2010" name="Int. J. Syst. Evol. Microbiol.">
        <title>Sphingopyxis bauzanensis sp. nov., a psychrophilic bacterium isolated from soil.</title>
        <authorList>
            <person name="Zhang D.C."/>
            <person name="Liu H.C."/>
            <person name="Xin Y.H."/>
            <person name="Zhou Y.G."/>
            <person name="Schinner F."/>
            <person name="Margesin R."/>
        </authorList>
    </citation>
    <scope>NUCLEOTIDE SEQUENCE [LARGE SCALE GENOMIC DNA]</scope>
    <source>
        <strain evidence="1 2">DSM 22271</strain>
    </source>
</reference>
<dbReference type="RefSeq" id="WP_081933068.1">
    <property type="nucleotide sequence ID" value="NZ_BMMC01000002.1"/>
</dbReference>
<organism evidence="1 2">
    <name type="scientific">Sphingopyxis bauzanensis</name>
    <dbReference type="NCBI Taxonomy" id="651663"/>
    <lineage>
        <taxon>Bacteria</taxon>
        <taxon>Pseudomonadati</taxon>
        <taxon>Pseudomonadota</taxon>
        <taxon>Alphaproteobacteria</taxon>
        <taxon>Sphingomonadales</taxon>
        <taxon>Sphingomonadaceae</taxon>
        <taxon>Sphingopyxis</taxon>
    </lineage>
</organism>